<name>A0ABZ2KXB6_9BACT</name>
<keyword evidence="5" id="KW-0732">Signal</keyword>
<evidence type="ECO:0000256" key="5">
    <source>
        <dbReference type="SAM" id="SignalP"/>
    </source>
</evidence>
<gene>
    <name evidence="7" type="ORF">LVJ94_41340</name>
</gene>
<keyword evidence="2 3" id="KW-0326">Glycosidase</keyword>
<evidence type="ECO:0000256" key="4">
    <source>
        <dbReference type="RuleBase" id="RU004453"/>
    </source>
</evidence>
<dbReference type="Pfam" id="PF00704">
    <property type="entry name" value="Glyco_hydro_18"/>
    <property type="match status" value="1"/>
</dbReference>
<dbReference type="GO" id="GO:0016787">
    <property type="term" value="F:hydrolase activity"/>
    <property type="evidence" value="ECO:0007669"/>
    <property type="project" value="UniProtKB-KW"/>
</dbReference>
<dbReference type="PROSITE" id="PS51257">
    <property type="entry name" value="PROKAR_LIPOPROTEIN"/>
    <property type="match status" value="1"/>
</dbReference>
<dbReference type="SUPFAM" id="SSF51445">
    <property type="entry name" value="(Trans)glycosidases"/>
    <property type="match status" value="1"/>
</dbReference>
<dbReference type="EMBL" id="CP089983">
    <property type="protein sequence ID" value="WXB03336.1"/>
    <property type="molecule type" value="Genomic_DNA"/>
</dbReference>
<evidence type="ECO:0000256" key="3">
    <source>
        <dbReference type="RuleBase" id="RU000489"/>
    </source>
</evidence>
<evidence type="ECO:0000256" key="2">
    <source>
        <dbReference type="ARBA" id="ARBA00023295"/>
    </source>
</evidence>
<comment type="similarity">
    <text evidence="4">Belongs to the glycosyl hydrolase 18 family.</text>
</comment>
<dbReference type="InterPro" id="IPR001579">
    <property type="entry name" value="Glyco_hydro_18_chit_AS"/>
</dbReference>
<dbReference type="PROSITE" id="PS51910">
    <property type="entry name" value="GH18_2"/>
    <property type="match status" value="1"/>
</dbReference>
<feature type="chain" id="PRO_5045624472" evidence="5">
    <location>
        <begin position="25"/>
        <end position="309"/>
    </location>
</feature>
<dbReference type="InterPro" id="IPR017853">
    <property type="entry name" value="GH"/>
</dbReference>
<dbReference type="PROSITE" id="PS01095">
    <property type="entry name" value="GH18_1"/>
    <property type="match status" value="1"/>
</dbReference>
<dbReference type="Proteomes" id="UP001374803">
    <property type="component" value="Chromosome"/>
</dbReference>
<organism evidence="7 8">
    <name type="scientific">Pendulispora rubella</name>
    <dbReference type="NCBI Taxonomy" id="2741070"/>
    <lineage>
        <taxon>Bacteria</taxon>
        <taxon>Pseudomonadati</taxon>
        <taxon>Myxococcota</taxon>
        <taxon>Myxococcia</taxon>
        <taxon>Myxococcales</taxon>
        <taxon>Sorangiineae</taxon>
        <taxon>Pendulisporaceae</taxon>
        <taxon>Pendulispora</taxon>
    </lineage>
</organism>
<dbReference type="Gene3D" id="3.20.20.80">
    <property type="entry name" value="Glycosidases"/>
    <property type="match status" value="1"/>
</dbReference>
<keyword evidence="1 3" id="KW-0378">Hydrolase</keyword>
<feature type="signal peptide" evidence="5">
    <location>
        <begin position="1"/>
        <end position="24"/>
    </location>
</feature>
<dbReference type="RefSeq" id="WP_394832966.1">
    <property type="nucleotide sequence ID" value="NZ_CP089929.1"/>
</dbReference>
<evidence type="ECO:0000313" key="8">
    <source>
        <dbReference type="Proteomes" id="UP001374803"/>
    </source>
</evidence>
<dbReference type="InterPro" id="IPR001223">
    <property type="entry name" value="Glyco_hydro18_cat"/>
</dbReference>
<protein>
    <submittedName>
        <fullName evidence="7">Glycosyl hydrolase family 18 protein</fullName>
    </submittedName>
</protein>
<evidence type="ECO:0000259" key="6">
    <source>
        <dbReference type="PROSITE" id="PS51910"/>
    </source>
</evidence>
<reference evidence="7" key="1">
    <citation type="submission" date="2021-12" db="EMBL/GenBank/DDBJ databases">
        <title>Discovery of the Pendulisporaceae a myxobacterial family with distinct sporulation behavior and unique specialized metabolism.</title>
        <authorList>
            <person name="Garcia R."/>
            <person name="Popoff A."/>
            <person name="Bader C.D."/>
            <person name="Loehr J."/>
            <person name="Walesch S."/>
            <person name="Walt C."/>
            <person name="Boldt J."/>
            <person name="Bunk B."/>
            <person name="Haeckl F.J.F.P.J."/>
            <person name="Gunesch A.P."/>
            <person name="Birkelbach J."/>
            <person name="Nuebel U."/>
            <person name="Pietschmann T."/>
            <person name="Bach T."/>
            <person name="Mueller R."/>
        </authorList>
    </citation>
    <scope>NUCLEOTIDE SEQUENCE</scope>
    <source>
        <strain evidence="7">MSr11367</strain>
    </source>
</reference>
<keyword evidence="8" id="KW-1185">Reference proteome</keyword>
<evidence type="ECO:0000256" key="1">
    <source>
        <dbReference type="ARBA" id="ARBA00022801"/>
    </source>
</evidence>
<proteinExistence type="inferred from homology"/>
<sequence length="309" mass="32912">MKTTALLLLGIALASSACSSSGSANDDAADPVSNASELEADAVNAVPKTMAYVEVNSNNFNNIGCYTYGSPAKQYFNMASIFAANINYDSASGKPILYFNPQVDQVLNGTNYVKNLQSQGIKVLLTVLGNHQNAGWACFRDEATAQNFAQQLSNAVNKYGLDGIDIDDEYSNCTSNNTSLIIVASKMRAAMPTKIISKALFTDLSYFQASWNGHKLAEYLDYGFEMTYGATNYGSRLSGYLSNGMTKAKLGIGASTGGSDGPRAAQYVKDNGIGSFMVYNVTKSSQSYLSGTSNVLFGASTQTKANCLQ</sequence>
<evidence type="ECO:0000313" key="7">
    <source>
        <dbReference type="EMBL" id="WXB03336.1"/>
    </source>
</evidence>
<feature type="domain" description="GH18" evidence="6">
    <location>
        <begin position="47"/>
        <end position="299"/>
    </location>
</feature>
<accession>A0ABZ2KXB6</accession>